<evidence type="ECO:0000313" key="1">
    <source>
        <dbReference type="EMBL" id="VXC58460.1"/>
    </source>
</evidence>
<protein>
    <submittedName>
        <fullName evidence="1">PmgC</fullName>
    </submittedName>
</protein>
<gene>
    <name evidence="1" type="ORF">PANT111_560005</name>
</gene>
<evidence type="ECO:0000313" key="2">
    <source>
        <dbReference type="Proteomes" id="UP000433737"/>
    </source>
</evidence>
<dbReference type="RefSeq" id="WP_159224190.1">
    <property type="nucleotide sequence ID" value="NZ_LR733503.1"/>
</dbReference>
<dbReference type="EMBL" id="CABWMH010000052">
    <property type="protein sequence ID" value="VXC58460.1"/>
    <property type="molecule type" value="Genomic_DNA"/>
</dbReference>
<proteinExistence type="predicted"/>
<sequence length="183" mass="20648">MTPVELLEAVKARFTTLLVDEEALLTSLLRQALGVYQDRAGVPGRKRIEKTGGASLPFPSDYLSLVNVNDFNGALVYADPYDSTIELELSGREKWPFTLLYFRNLRDCDYEETQLPADITGLLEDYLEVLIAIPNVERLRRLHIAGKFDASFLPDEATLHQRKTDLEMQISGSRAIIPAMSTW</sequence>
<comment type="caution">
    <text evidence="1">The sequence shown here is derived from an EMBL/GenBank/DDBJ whole genome shotgun (WGS) entry which is preliminary data.</text>
</comment>
<accession>A0AAX3JC24</accession>
<name>A0AAX3JC24_9GAMM</name>
<dbReference type="AlphaFoldDB" id="A0AAX3JC24"/>
<organism evidence="1 2">
    <name type="scientific">Pantoea brenneri</name>
    <dbReference type="NCBI Taxonomy" id="472694"/>
    <lineage>
        <taxon>Bacteria</taxon>
        <taxon>Pseudomonadati</taxon>
        <taxon>Pseudomonadota</taxon>
        <taxon>Gammaproteobacteria</taxon>
        <taxon>Enterobacterales</taxon>
        <taxon>Erwiniaceae</taxon>
        <taxon>Pantoea</taxon>
    </lineage>
</organism>
<reference evidence="1 2" key="1">
    <citation type="submission" date="2019-10" db="EMBL/GenBank/DDBJ databases">
        <authorList>
            <person name="Karimi E."/>
        </authorList>
    </citation>
    <scope>NUCLEOTIDE SEQUENCE [LARGE SCALE GENOMIC DNA]</scope>
    <source>
        <strain evidence="1">Pantoea sp. 111</strain>
    </source>
</reference>
<dbReference type="Proteomes" id="UP000433737">
    <property type="component" value="Unassembled WGS sequence"/>
</dbReference>